<feature type="region of interest" description="Disordered" evidence="1">
    <location>
        <begin position="1"/>
        <end position="65"/>
    </location>
</feature>
<evidence type="ECO:0000313" key="3">
    <source>
        <dbReference type="Proteomes" id="UP000652761"/>
    </source>
</evidence>
<evidence type="ECO:0000313" key="2">
    <source>
        <dbReference type="EMBL" id="MQL83769.1"/>
    </source>
</evidence>
<dbReference type="Proteomes" id="UP000652761">
    <property type="component" value="Unassembled WGS sequence"/>
</dbReference>
<organism evidence="2 3">
    <name type="scientific">Colocasia esculenta</name>
    <name type="common">Wild taro</name>
    <name type="synonym">Arum esculentum</name>
    <dbReference type="NCBI Taxonomy" id="4460"/>
    <lineage>
        <taxon>Eukaryota</taxon>
        <taxon>Viridiplantae</taxon>
        <taxon>Streptophyta</taxon>
        <taxon>Embryophyta</taxon>
        <taxon>Tracheophyta</taxon>
        <taxon>Spermatophyta</taxon>
        <taxon>Magnoliopsida</taxon>
        <taxon>Liliopsida</taxon>
        <taxon>Araceae</taxon>
        <taxon>Aroideae</taxon>
        <taxon>Colocasieae</taxon>
        <taxon>Colocasia</taxon>
    </lineage>
</organism>
<feature type="compositionally biased region" description="Polar residues" evidence="1">
    <location>
        <begin position="1"/>
        <end position="11"/>
    </location>
</feature>
<accession>A0A843UVR1</accession>
<feature type="compositionally biased region" description="Basic and acidic residues" evidence="1">
    <location>
        <begin position="38"/>
        <end position="55"/>
    </location>
</feature>
<dbReference type="EMBL" id="NMUH01000717">
    <property type="protein sequence ID" value="MQL83769.1"/>
    <property type="molecule type" value="Genomic_DNA"/>
</dbReference>
<comment type="caution">
    <text evidence="2">The sequence shown here is derived from an EMBL/GenBank/DDBJ whole genome shotgun (WGS) entry which is preliminary data.</text>
</comment>
<protein>
    <submittedName>
        <fullName evidence="2">Uncharacterized protein</fullName>
    </submittedName>
</protein>
<reference evidence="2" key="1">
    <citation type="submission" date="2017-07" db="EMBL/GenBank/DDBJ databases">
        <title>Taro Niue Genome Assembly and Annotation.</title>
        <authorList>
            <person name="Atibalentja N."/>
            <person name="Keating K."/>
            <person name="Fields C.J."/>
        </authorList>
    </citation>
    <scope>NUCLEOTIDE SEQUENCE</scope>
    <source>
        <strain evidence="2">Niue_2</strain>
        <tissue evidence="2">Leaf</tissue>
    </source>
</reference>
<name>A0A843UVR1_COLES</name>
<proteinExistence type="predicted"/>
<evidence type="ECO:0000256" key="1">
    <source>
        <dbReference type="SAM" id="MobiDB-lite"/>
    </source>
</evidence>
<sequence>MKGDTHLSSVFDQARARGGGTLRRNPFGQHRSHLFNGTEDRREQRSDREESRKNGCEQTPDWFIG</sequence>
<keyword evidence="3" id="KW-1185">Reference proteome</keyword>
<dbReference type="AlphaFoldDB" id="A0A843UVR1"/>
<gene>
    <name evidence="2" type="ORF">Taro_016273</name>
</gene>